<sequence length="403" mass="45814">MFKIGSIVGLKSHPLRLDFSQENLVIGGDAQSIPPLMVVVETLLEFEVLENSSEVKQCRCSWYSHKTHTFESEWFLVHLLFELPSKEKEVNDPEISPEIGTMVRFKTTGIELGKKKSSIDFSGSSNSSNRSISSLLYFVAPVLQVIAIIESNNKQLTNEKPRKKWREESKIQLKCKYFDINSNKFCEIILPLESIEIIQSVDESKIDCINGAILGNKCLRLTSMTPDVPEVLIKPNIINYRSGLYYIEGFNFLTGKSAEYLLNGNNDTFKEQEFSLAKLPKFIPLSNGLFNVIKISKQSILELNPNFYWRIKYQDNNGSITDWTIHSPEVIEVIEEKINSDNSIPQIYVKAFCMLRNAHRHFKVDGIKEIVQLNILLDPTKGADILVDQKGQIAQEAQDVSLS</sequence>
<proteinExistence type="predicted"/>
<dbReference type="OrthoDB" id="918051at2"/>
<reference evidence="1 2" key="1">
    <citation type="submission" date="2018-06" db="EMBL/GenBank/DDBJ databases">
        <title>Genomic Encyclopedia of Archaeal and Bacterial Type Strains, Phase II (KMG-II): from individual species to whole genera.</title>
        <authorList>
            <person name="Goeker M."/>
        </authorList>
    </citation>
    <scope>NUCLEOTIDE SEQUENCE [LARGE SCALE GENOMIC DNA]</scope>
    <source>
        <strain evidence="1 2">DSM 29821</strain>
    </source>
</reference>
<dbReference type="AlphaFoldDB" id="A0A327VW95"/>
<dbReference type="Proteomes" id="UP000249819">
    <property type="component" value="Unassembled WGS sequence"/>
</dbReference>
<comment type="caution">
    <text evidence="1">The sequence shown here is derived from an EMBL/GenBank/DDBJ whole genome shotgun (WGS) entry which is preliminary data.</text>
</comment>
<evidence type="ECO:0000313" key="2">
    <source>
        <dbReference type="Proteomes" id="UP000249819"/>
    </source>
</evidence>
<dbReference type="EMBL" id="QLMA01000005">
    <property type="protein sequence ID" value="RAJ80267.1"/>
    <property type="molecule type" value="Genomic_DNA"/>
</dbReference>
<evidence type="ECO:0000313" key="1">
    <source>
        <dbReference type="EMBL" id="RAJ80267.1"/>
    </source>
</evidence>
<organism evidence="1 2">
    <name type="scientific">Chitinophaga dinghuensis</name>
    <dbReference type="NCBI Taxonomy" id="1539050"/>
    <lineage>
        <taxon>Bacteria</taxon>
        <taxon>Pseudomonadati</taxon>
        <taxon>Bacteroidota</taxon>
        <taxon>Chitinophagia</taxon>
        <taxon>Chitinophagales</taxon>
        <taxon>Chitinophagaceae</taxon>
        <taxon>Chitinophaga</taxon>
    </lineage>
</organism>
<name>A0A327VW95_9BACT</name>
<protein>
    <submittedName>
        <fullName evidence="1">Uncharacterized protein</fullName>
    </submittedName>
</protein>
<dbReference type="RefSeq" id="WP_111593270.1">
    <property type="nucleotide sequence ID" value="NZ_QLMA01000005.1"/>
</dbReference>
<accession>A0A327VW95</accession>
<keyword evidence="2" id="KW-1185">Reference proteome</keyword>
<gene>
    <name evidence="1" type="ORF">CLV59_105375</name>
</gene>